<dbReference type="Proteomes" id="UP000591131">
    <property type="component" value="Unassembled WGS sequence"/>
</dbReference>
<evidence type="ECO:0000313" key="9">
    <source>
        <dbReference type="Proteomes" id="UP000591131"/>
    </source>
</evidence>
<dbReference type="InterPro" id="IPR013662">
    <property type="entry name" value="RIH_assoc-dom"/>
</dbReference>
<dbReference type="PANTHER" id="PTHR13715:SF99">
    <property type="entry name" value="INOSITOL 1,4,5-TRISPHOSPHATE RECEPTOR-LIKE PROTEIN A"/>
    <property type="match status" value="1"/>
</dbReference>
<feature type="domain" description="RyR/IP3R Homology associated" evidence="7">
    <location>
        <begin position="9"/>
        <end position="124"/>
    </location>
</feature>
<feature type="transmembrane region" description="Helical" evidence="5">
    <location>
        <begin position="596"/>
        <end position="617"/>
    </location>
</feature>
<name>A0A7J6MH59_PERCH</name>
<gene>
    <name evidence="8" type="ORF">FOL47_001750</name>
</gene>
<keyword evidence="9" id="KW-1185">Reference proteome</keyword>
<feature type="transmembrane region" description="Helical" evidence="5">
    <location>
        <begin position="518"/>
        <end position="538"/>
    </location>
</feature>
<comment type="subcellular location">
    <subcellularLocation>
        <location evidence="1">Membrane</location>
        <topology evidence="1">Multi-pass membrane protein</topology>
    </subcellularLocation>
</comment>
<dbReference type="InterPro" id="IPR005821">
    <property type="entry name" value="Ion_trans_dom"/>
</dbReference>
<dbReference type="EMBL" id="JAAPAO010000143">
    <property type="protein sequence ID" value="KAF4670952.1"/>
    <property type="molecule type" value="Genomic_DNA"/>
</dbReference>
<keyword evidence="2 5" id="KW-0812">Transmembrane</keyword>
<feature type="transmembrane region" description="Helical" evidence="5">
    <location>
        <begin position="466"/>
        <end position="487"/>
    </location>
</feature>
<dbReference type="InterPro" id="IPR015925">
    <property type="entry name" value="Ryanodine_IP3_receptor"/>
</dbReference>
<dbReference type="GO" id="GO:0016020">
    <property type="term" value="C:membrane"/>
    <property type="evidence" value="ECO:0007669"/>
    <property type="project" value="UniProtKB-SubCell"/>
</dbReference>
<dbReference type="OrthoDB" id="438283at2759"/>
<evidence type="ECO:0000259" key="7">
    <source>
        <dbReference type="Pfam" id="PF08454"/>
    </source>
</evidence>
<evidence type="ECO:0000259" key="6">
    <source>
        <dbReference type="Pfam" id="PF00520"/>
    </source>
</evidence>
<evidence type="ECO:0000256" key="5">
    <source>
        <dbReference type="SAM" id="Phobius"/>
    </source>
</evidence>
<protein>
    <recommendedName>
        <fullName evidence="10">Ion transport domain-containing protein</fullName>
    </recommendedName>
</protein>
<dbReference type="Gene3D" id="1.10.287.70">
    <property type="match status" value="1"/>
</dbReference>
<evidence type="ECO:0000256" key="3">
    <source>
        <dbReference type="ARBA" id="ARBA00022989"/>
    </source>
</evidence>
<evidence type="ECO:0000256" key="4">
    <source>
        <dbReference type="ARBA" id="ARBA00023136"/>
    </source>
</evidence>
<dbReference type="GO" id="GO:0005216">
    <property type="term" value="F:monoatomic ion channel activity"/>
    <property type="evidence" value="ECO:0007669"/>
    <property type="project" value="InterPro"/>
</dbReference>
<evidence type="ECO:0000256" key="2">
    <source>
        <dbReference type="ARBA" id="ARBA00022692"/>
    </source>
</evidence>
<proteinExistence type="predicted"/>
<dbReference type="AlphaFoldDB" id="A0A7J6MH59"/>
<reference evidence="8 9" key="1">
    <citation type="submission" date="2020-04" db="EMBL/GenBank/DDBJ databases">
        <title>Perkinsus chesapeaki whole genome sequence.</title>
        <authorList>
            <person name="Bogema D.R."/>
        </authorList>
    </citation>
    <scope>NUCLEOTIDE SEQUENCE [LARGE SCALE GENOMIC DNA]</scope>
    <source>
        <strain evidence="8">ATCC PRA-425</strain>
    </source>
</reference>
<keyword evidence="3 5" id="KW-1133">Transmembrane helix</keyword>
<evidence type="ECO:0000313" key="8">
    <source>
        <dbReference type="EMBL" id="KAF4670952.1"/>
    </source>
</evidence>
<evidence type="ECO:0000256" key="1">
    <source>
        <dbReference type="ARBA" id="ARBA00004141"/>
    </source>
</evidence>
<dbReference type="PANTHER" id="PTHR13715">
    <property type="entry name" value="RYANODINE RECEPTOR AND IP3 RECEPTOR"/>
    <property type="match status" value="1"/>
</dbReference>
<dbReference type="Pfam" id="PF08454">
    <property type="entry name" value="RIH_assoc"/>
    <property type="match status" value="1"/>
</dbReference>
<dbReference type="GO" id="GO:0006816">
    <property type="term" value="P:calcium ion transport"/>
    <property type="evidence" value="ECO:0007669"/>
    <property type="project" value="InterPro"/>
</dbReference>
<feature type="transmembrane region" description="Helical" evidence="5">
    <location>
        <begin position="407"/>
        <end position="428"/>
    </location>
</feature>
<sequence length="724" mass="81030">MKMLSVGVMGVLGFIKELCEGHYAHWQNGVRMQASVGGGNNSGNSSACNLTVGVCDALRDSAWLIPMLNRYDDFVKRDVRLLAKMLSVTVSLFCTITELCQGPCEGNQSAAARKTKLLSSVNHIWLAINKSSEQEESPAPPGGVNRWLLKRSATSLLTIPEHDDLTTPLLNPDKVDDGPVLRDGTHVRDKAAVVNMLQMVILDTLSSLLEGGHGSDTVRLNADTMAISLDTNMLTKLLEGAIRKGQASLAARYMILIDSITRRVTMKSSAASKWASYNNTTPMLKAVRESLQDRIGSVEIVNCRDQLEHIYFIVPDSVLRRAQSDEFEALKERVMHDVPRDNPVQKCQSFLDMITDSLVWELTACDFMKKRRIVLLQPQLLDATFLLSILLNALAIIINTTDRFHPLWASLLWLLGLVHAVLSMARFISCTVSKLPMNLLRLEPDLAHKLDEEQDLSLLVKAGVPLLWFIPWYHLTYLLMSISAWSFAGEHVYFFHLFDIILQSSLLKVTLRSIQSQGLSLASTGMLWLLIMYSFAMVGHRHFRGDFPEGECRDVTSCIAFVMNFGLRAGGGLGDYLKGGEEGHSEGWGRMVFDTIYFILSTVVMANIVSGIIIDAFGESRDKRNEVLLDQKNNCFVCSLAAAKFDRADRLTGFRHHYKRMHNMWAYVYFVAYLKLKDPTELTGTEDYVKAAVERHSIDWLPVLRASMGAGERKELREDIGESS</sequence>
<evidence type="ECO:0008006" key="10">
    <source>
        <dbReference type="Google" id="ProtNLM"/>
    </source>
</evidence>
<dbReference type="Pfam" id="PF00520">
    <property type="entry name" value="Ion_trans"/>
    <property type="match status" value="1"/>
</dbReference>
<keyword evidence="4 5" id="KW-0472">Membrane</keyword>
<feature type="transmembrane region" description="Helical" evidence="5">
    <location>
        <begin position="380"/>
        <end position="401"/>
    </location>
</feature>
<comment type="caution">
    <text evidence="8">The sequence shown here is derived from an EMBL/GenBank/DDBJ whole genome shotgun (WGS) entry which is preliminary data.</text>
</comment>
<feature type="domain" description="Ion transport" evidence="6">
    <location>
        <begin position="492"/>
        <end position="624"/>
    </location>
</feature>
<accession>A0A7J6MH59</accession>
<organism evidence="8 9">
    <name type="scientific">Perkinsus chesapeaki</name>
    <name type="common">Clam parasite</name>
    <name type="synonym">Perkinsus andrewsi</name>
    <dbReference type="NCBI Taxonomy" id="330153"/>
    <lineage>
        <taxon>Eukaryota</taxon>
        <taxon>Sar</taxon>
        <taxon>Alveolata</taxon>
        <taxon>Perkinsozoa</taxon>
        <taxon>Perkinsea</taxon>
        <taxon>Perkinsida</taxon>
        <taxon>Perkinsidae</taxon>
        <taxon>Perkinsus</taxon>
    </lineage>
</organism>